<feature type="signal peptide" evidence="1">
    <location>
        <begin position="1"/>
        <end position="20"/>
    </location>
</feature>
<dbReference type="Proteomes" id="UP001328107">
    <property type="component" value="Unassembled WGS sequence"/>
</dbReference>
<feature type="non-terminal residue" evidence="2">
    <location>
        <position position="116"/>
    </location>
</feature>
<dbReference type="GO" id="GO:0006644">
    <property type="term" value="P:phospholipid metabolic process"/>
    <property type="evidence" value="ECO:0007669"/>
    <property type="project" value="TreeGrafter"/>
</dbReference>
<keyword evidence="1" id="KW-0732">Signal</keyword>
<accession>A0AAN5D2J3</accession>
<dbReference type="InterPro" id="IPR038885">
    <property type="entry name" value="PLB1"/>
</dbReference>
<organism evidence="2 3">
    <name type="scientific">Pristionchus mayeri</name>
    <dbReference type="NCBI Taxonomy" id="1317129"/>
    <lineage>
        <taxon>Eukaryota</taxon>
        <taxon>Metazoa</taxon>
        <taxon>Ecdysozoa</taxon>
        <taxon>Nematoda</taxon>
        <taxon>Chromadorea</taxon>
        <taxon>Rhabditida</taxon>
        <taxon>Rhabditina</taxon>
        <taxon>Diplogasteromorpha</taxon>
        <taxon>Diplogasteroidea</taxon>
        <taxon>Neodiplogasteridae</taxon>
        <taxon>Pristionchus</taxon>
    </lineage>
</organism>
<name>A0AAN5D2J3_9BILA</name>
<sequence>RSATMRTAVLLVVLVSAVVGDVPDFGVPGWSCDADLMKRSKFVPNSVHSLRPADIEIVGAIGDSLTAANGAGAETNDILGVAIQYRGLTFSVGGDKTLDEHITMANVLKKFNPNLF</sequence>
<evidence type="ECO:0000313" key="3">
    <source>
        <dbReference type="Proteomes" id="UP001328107"/>
    </source>
</evidence>
<protein>
    <submittedName>
        <fullName evidence="2">Uncharacterized protein</fullName>
    </submittedName>
</protein>
<dbReference type="PANTHER" id="PTHR21325:SF31">
    <property type="entry name" value="GH22081P-RELATED"/>
    <property type="match status" value="1"/>
</dbReference>
<evidence type="ECO:0000256" key="1">
    <source>
        <dbReference type="SAM" id="SignalP"/>
    </source>
</evidence>
<feature type="chain" id="PRO_5043028919" evidence="1">
    <location>
        <begin position="21"/>
        <end position="116"/>
    </location>
</feature>
<comment type="caution">
    <text evidence="2">The sequence shown here is derived from an EMBL/GenBank/DDBJ whole genome shotgun (WGS) entry which is preliminary data.</text>
</comment>
<dbReference type="GO" id="GO:0004620">
    <property type="term" value="F:phospholipase activity"/>
    <property type="evidence" value="ECO:0007669"/>
    <property type="project" value="InterPro"/>
</dbReference>
<feature type="non-terminal residue" evidence="2">
    <location>
        <position position="1"/>
    </location>
</feature>
<reference evidence="3" key="1">
    <citation type="submission" date="2022-10" db="EMBL/GenBank/DDBJ databases">
        <title>Genome assembly of Pristionchus species.</title>
        <authorList>
            <person name="Yoshida K."/>
            <person name="Sommer R.J."/>
        </authorList>
    </citation>
    <scope>NUCLEOTIDE SEQUENCE [LARGE SCALE GENOMIC DNA]</scope>
    <source>
        <strain evidence="3">RS5460</strain>
    </source>
</reference>
<keyword evidence="3" id="KW-1185">Reference proteome</keyword>
<gene>
    <name evidence="2" type="ORF">PMAYCL1PPCAC_25361</name>
</gene>
<dbReference type="EMBL" id="BTRK01000005">
    <property type="protein sequence ID" value="GMR55166.1"/>
    <property type="molecule type" value="Genomic_DNA"/>
</dbReference>
<dbReference type="PANTHER" id="PTHR21325">
    <property type="entry name" value="PHOSPHOLIPASE B, PLB1"/>
    <property type="match status" value="1"/>
</dbReference>
<evidence type="ECO:0000313" key="2">
    <source>
        <dbReference type="EMBL" id="GMR55166.1"/>
    </source>
</evidence>
<proteinExistence type="predicted"/>
<dbReference type="AlphaFoldDB" id="A0AAN5D2J3"/>